<comment type="similarity">
    <text evidence="1 4">Belongs to the bacterial ribosomal protein bL19 family.</text>
</comment>
<evidence type="ECO:0000256" key="1">
    <source>
        <dbReference type="ARBA" id="ARBA00005781"/>
    </source>
</evidence>
<dbReference type="InterPro" id="IPR008991">
    <property type="entry name" value="Translation_prot_SH3-like_sf"/>
</dbReference>
<name>A0A1F5WFT4_9BACT</name>
<dbReference type="Pfam" id="PF01245">
    <property type="entry name" value="Ribosomal_L19"/>
    <property type="match status" value="1"/>
</dbReference>
<dbReference type="STRING" id="1798338.A3J56_01240"/>
<dbReference type="NCBIfam" id="TIGR01024">
    <property type="entry name" value="rplS_bact"/>
    <property type="match status" value="1"/>
</dbReference>
<reference evidence="6 7" key="1">
    <citation type="journal article" date="2016" name="Nat. Commun.">
        <title>Thousands of microbial genomes shed light on interconnected biogeochemical processes in an aquifer system.</title>
        <authorList>
            <person name="Anantharaman K."/>
            <person name="Brown C.T."/>
            <person name="Hug L.A."/>
            <person name="Sharon I."/>
            <person name="Castelle C.J."/>
            <person name="Probst A.J."/>
            <person name="Thomas B.C."/>
            <person name="Singh A."/>
            <person name="Wilkins M.J."/>
            <person name="Karaoz U."/>
            <person name="Brodie E.L."/>
            <person name="Williams K.H."/>
            <person name="Hubbard S.S."/>
            <person name="Banfield J.F."/>
        </authorList>
    </citation>
    <scope>NUCLEOTIDE SEQUENCE [LARGE SCALE GENOMIC DNA]</scope>
</reference>
<feature type="region of interest" description="Disordered" evidence="5">
    <location>
        <begin position="112"/>
        <end position="143"/>
    </location>
</feature>
<organism evidence="6 7">
    <name type="scientific">Candidatus Giovannonibacteria bacterium RIFCSPHIGHO2_02_FULL_46_20</name>
    <dbReference type="NCBI Taxonomy" id="1798338"/>
    <lineage>
        <taxon>Bacteria</taxon>
        <taxon>Candidatus Giovannoniibacteriota</taxon>
    </lineage>
</organism>
<comment type="function">
    <text evidence="4">This protein is located at the 30S-50S ribosomal subunit interface and may play a role in the structure and function of the aminoacyl-tRNA binding site.</text>
</comment>
<comment type="caution">
    <text evidence="6">The sequence shown here is derived from an EMBL/GenBank/DDBJ whole genome shotgun (WGS) entry which is preliminary data.</text>
</comment>
<dbReference type="SUPFAM" id="SSF50104">
    <property type="entry name" value="Translation proteins SH3-like domain"/>
    <property type="match status" value="1"/>
</dbReference>
<evidence type="ECO:0000256" key="5">
    <source>
        <dbReference type="SAM" id="MobiDB-lite"/>
    </source>
</evidence>
<dbReference type="InterPro" id="IPR038657">
    <property type="entry name" value="Ribosomal_bL19_sf"/>
</dbReference>
<proteinExistence type="inferred from homology"/>
<dbReference type="PANTHER" id="PTHR15680:SF9">
    <property type="entry name" value="LARGE RIBOSOMAL SUBUNIT PROTEIN BL19M"/>
    <property type="match status" value="1"/>
</dbReference>
<evidence type="ECO:0000313" key="6">
    <source>
        <dbReference type="EMBL" id="OGF74548.1"/>
    </source>
</evidence>
<dbReference type="AlphaFoldDB" id="A0A1F5WFT4"/>
<dbReference type="PRINTS" id="PR00061">
    <property type="entry name" value="RIBOSOMALL19"/>
</dbReference>
<evidence type="ECO:0000256" key="3">
    <source>
        <dbReference type="ARBA" id="ARBA00023274"/>
    </source>
</evidence>
<evidence type="ECO:0000256" key="4">
    <source>
        <dbReference type="RuleBase" id="RU000559"/>
    </source>
</evidence>
<dbReference type="InterPro" id="IPR001857">
    <property type="entry name" value="Ribosomal_bL19"/>
</dbReference>
<gene>
    <name evidence="6" type="ORF">A3J56_01240</name>
</gene>
<accession>A0A1F5WFT4</accession>
<evidence type="ECO:0000313" key="7">
    <source>
        <dbReference type="Proteomes" id="UP000178406"/>
    </source>
</evidence>
<sequence length="143" mass="16410">MISPVDIEARKSLDFRAGDTVQVFQKIREGEKTRIQVFEGLVLARKHGKEPGATFTVRKVSAGIGVERIFPLYSPEIDRIETKATARRHRRAKIYYVRDRATRDIRKKMKHIFREAKSQSATSDVTKAPKKETEEPTKVVAQE</sequence>
<dbReference type="GO" id="GO:0022625">
    <property type="term" value="C:cytosolic large ribosomal subunit"/>
    <property type="evidence" value="ECO:0007669"/>
    <property type="project" value="TreeGrafter"/>
</dbReference>
<feature type="compositionally biased region" description="Basic and acidic residues" evidence="5">
    <location>
        <begin position="127"/>
        <end position="137"/>
    </location>
</feature>
<protein>
    <recommendedName>
        <fullName evidence="4">50S ribosomal protein L19</fullName>
    </recommendedName>
</protein>
<evidence type="ECO:0000256" key="2">
    <source>
        <dbReference type="ARBA" id="ARBA00022980"/>
    </source>
</evidence>
<dbReference type="EMBL" id="MFHQ01000017">
    <property type="protein sequence ID" value="OGF74548.1"/>
    <property type="molecule type" value="Genomic_DNA"/>
</dbReference>
<keyword evidence="3 4" id="KW-0687">Ribonucleoprotein</keyword>
<keyword evidence="2 6" id="KW-0689">Ribosomal protein</keyword>
<dbReference type="PANTHER" id="PTHR15680">
    <property type="entry name" value="RIBOSOMAL PROTEIN L19"/>
    <property type="match status" value="1"/>
</dbReference>
<dbReference type="GO" id="GO:0006412">
    <property type="term" value="P:translation"/>
    <property type="evidence" value="ECO:0007669"/>
    <property type="project" value="InterPro"/>
</dbReference>
<dbReference type="Gene3D" id="2.30.30.790">
    <property type="match status" value="1"/>
</dbReference>
<dbReference type="Proteomes" id="UP000178406">
    <property type="component" value="Unassembled WGS sequence"/>
</dbReference>
<dbReference type="GO" id="GO:0003735">
    <property type="term" value="F:structural constituent of ribosome"/>
    <property type="evidence" value="ECO:0007669"/>
    <property type="project" value="InterPro"/>
</dbReference>